<keyword evidence="2" id="KW-0808">Transferase</keyword>
<evidence type="ECO:0000313" key="3">
    <source>
        <dbReference type="Proteomes" id="UP000299084"/>
    </source>
</evidence>
<protein>
    <submittedName>
        <fullName evidence="2">Tyrosine-protein kinase SYK</fullName>
    </submittedName>
</protein>
<dbReference type="Proteomes" id="UP000299084">
    <property type="component" value="Unassembled WGS sequence"/>
</dbReference>
<feature type="domain" description="Serine-threonine/tyrosine-protein kinase catalytic" evidence="1">
    <location>
        <begin position="8"/>
        <end position="52"/>
    </location>
</feature>
<organism evidence="2 3">
    <name type="scientific">Camelus dromedarius</name>
    <name type="common">Dromedary</name>
    <name type="synonym">Arabian camel</name>
    <dbReference type="NCBI Taxonomy" id="9838"/>
    <lineage>
        <taxon>Eukaryota</taxon>
        <taxon>Metazoa</taxon>
        <taxon>Chordata</taxon>
        <taxon>Craniata</taxon>
        <taxon>Vertebrata</taxon>
        <taxon>Euteleostomi</taxon>
        <taxon>Mammalia</taxon>
        <taxon>Eutheria</taxon>
        <taxon>Laurasiatheria</taxon>
        <taxon>Artiodactyla</taxon>
        <taxon>Tylopoda</taxon>
        <taxon>Camelidae</taxon>
        <taxon>Camelus</taxon>
    </lineage>
</organism>
<accession>A0A5N4CAY1</accession>
<keyword evidence="2" id="KW-0418">Kinase</keyword>
<dbReference type="EMBL" id="JWIN03000031">
    <property type="protein sequence ID" value="KAB1256068.1"/>
    <property type="molecule type" value="Genomic_DNA"/>
</dbReference>
<dbReference type="Pfam" id="PF07714">
    <property type="entry name" value="PK_Tyr_Ser-Thr"/>
    <property type="match status" value="1"/>
</dbReference>
<comment type="caution">
    <text evidence="2">The sequence shown here is derived from an EMBL/GenBank/DDBJ whole genome shotgun (WGS) entry which is preliminary data.</text>
</comment>
<evidence type="ECO:0000259" key="1">
    <source>
        <dbReference type="Pfam" id="PF07714"/>
    </source>
</evidence>
<name>A0A5N4CAY1_CAMDR</name>
<dbReference type="InterPro" id="IPR001245">
    <property type="entry name" value="Ser-Thr/Tyr_kinase_cat_dom"/>
</dbReference>
<proteinExistence type="predicted"/>
<dbReference type="GO" id="GO:0004672">
    <property type="term" value="F:protein kinase activity"/>
    <property type="evidence" value="ECO:0007669"/>
    <property type="project" value="InterPro"/>
</dbReference>
<reference evidence="2 3" key="1">
    <citation type="journal article" date="2019" name="Mol. Ecol. Resour.">
        <title>Improving Illumina assemblies with Hi-C and long reads: an example with the North African dromedary.</title>
        <authorList>
            <person name="Elbers J.P."/>
            <person name="Rogers M.F."/>
            <person name="Perelman P.L."/>
            <person name="Proskuryakova A.A."/>
            <person name="Serdyukova N.A."/>
            <person name="Johnson W.E."/>
            <person name="Horin P."/>
            <person name="Corander J."/>
            <person name="Murphy D."/>
            <person name="Burger P.A."/>
        </authorList>
    </citation>
    <scope>NUCLEOTIDE SEQUENCE [LARGE SCALE GENOMIC DNA]</scope>
    <source>
        <strain evidence="2">Drom800</strain>
        <tissue evidence="2">Blood</tissue>
    </source>
</reference>
<keyword evidence="3" id="KW-1185">Reference proteome</keyword>
<sequence length="66" mass="7917">MCLHVSGNERQQSSAMLEKGERMGCPRVSERDVKLMTLCWTYDLESRPAFVRWKLRLRNYYYDVVN</sequence>
<evidence type="ECO:0000313" key="2">
    <source>
        <dbReference type="EMBL" id="KAB1256068.1"/>
    </source>
</evidence>
<gene>
    <name evidence="2" type="ORF">Cadr_000029728</name>
</gene>
<dbReference type="AlphaFoldDB" id="A0A5N4CAY1"/>